<reference evidence="9 10" key="1">
    <citation type="journal article" date="2012" name="Science">
        <title>The Paleozoic origin of enzymatic lignin decomposition reconstructed from 31 fungal genomes.</title>
        <authorList>
            <person name="Floudas D."/>
            <person name="Binder M."/>
            <person name="Riley R."/>
            <person name="Barry K."/>
            <person name="Blanchette R.A."/>
            <person name="Henrissat B."/>
            <person name="Martinez A.T."/>
            <person name="Otillar R."/>
            <person name="Spatafora J.W."/>
            <person name="Yadav J.S."/>
            <person name="Aerts A."/>
            <person name="Benoit I."/>
            <person name="Boyd A."/>
            <person name="Carlson A."/>
            <person name="Copeland A."/>
            <person name="Coutinho P.M."/>
            <person name="de Vries R.P."/>
            <person name="Ferreira P."/>
            <person name="Findley K."/>
            <person name="Foster B."/>
            <person name="Gaskell J."/>
            <person name="Glotzer D."/>
            <person name="Gorecki P."/>
            <person name="Heitman J."/>
            <person name="Hesse C."/>
            <person name="Hori C."/>
            <person name="Igarashi K."/>
            <person name="Jurgens J.A."/>
            <person name="Kallen N."/>
            <person name="Kersten P."/>
            <person name="Kohler A."/>
            <person name="Kuees U."/>
            <person name="Kumar T.K.A."/>
            <person name="Kuo A."/>
            <person name="LaButti K."/>
            <person name="Larrondo L.F."/>
            <person name="Lindquist E."/>
            <person name="Ling A."/>
            <person name="Lombard V."/>
            <person name="Lucas S."/>
            <person name="Lundell T."/>
            <person name="Martin R."/>
            <person name="McLaughlin D.J."/>
            <person name="Morgenstern I."/>
            <person name="Morin E."/>
            <person name="Murat C."/>
            <person name="Nagy L.G."/>
            <person name="Nolan M."/>
            <person name="Ohm R.A."/>
            <person name="Patyshakuliyeva A."/>
            <person name="Rokas A."/>
            <person name="Ruiz-Duenas F.J."/>
            <person name="Sabat G."/>
            <person name="Salamov A."/>
            <person name="Samejima M."/>
            <person name="Schmutz J."/>
            <person name="Slot J.C."/>
            <person name="St John F."/>
            <person name="Stenlid J."/>
            <person name="Sun H."/>
            <person name="Sun S."/>
            <person name="Syed K."/>
            <person name="Tsang A."/>
            <person name="Wiebenga A."/>
            <person name="Young D."/>
            <person name="Pisabarro A."/>
            <person name="Eastwood D.C."/>
            <person name="Martin F."/>
            <person name="Cullen D."/>
            <person name="Grigoriev I.V."/>
            <person name="Hibbett D.S."/>
        </authorList>
    </citation>
    <scope>NUCLEOTIDE SEQUENCE [LARGE SCALE GENOMIC DNA]</scope>
    <source>
        <strain evidence="9 10">DJM-731 SS1</strain>
    </source>
</reference>
<organism evidence="9 10">
    <name type="scientific">Dacryopinax primogenitus (strain DJM 731)</name>
    <name type="common">Brown rot fungus</name>
    <dbReference type="NCBI Taxonomy" id="1858805"/>
    <lineage>
        <taxon>Eukaryota</taxon>
        <taxon>Fungi</taxon>
        <taxon>Dikarya</taxon>
        <taxon>Basidiomycota</taxon>
        <taxon>Agaricomycotina</taxon>
        <taxon>Dacrymycetes</taxon>
        <taxon>Dacrymycetales</taxon>
        <taxon>Dacrymycetaceae</taxon>
        <taxon>Dacryopinax</taxon>
    </lineage>
</organism>
<protein>
    <submittedName>
        <fullName evidence="9">Kinase</fullName>
    </submittedName>
</protein>
<evidence type="ECO:0000256" key="4">
    <source>
        <dbReference type="ARBA" id="ARBA00022741"/>
    </source>
</evidence>
<dbReference type="Gene3D" id="1.10.510.10">
    <property type="entry name" value="Transferase(Phosphotransferase) domain 1"/>
    <property type="match status" value="1"/>
</dbReference>
<sequence length="282" mass="31106">MGDWFKGELIGTGSFGPVYLGIDANTGTLMAVKQVELPTGSTSNEERTKSMISALEREVEVLKTLQHVNIVQYLGKAFACLHCSASDEKFFNVFLEYVPGGSIAKLLHNYGAFEEPLVRNFIGQVLTGLDYLHERGILHCNIRGSNILVGNDGVVKISDFYASKQVKENNGGERTAPRPSFQGSVFWMAPEVAMQKAGAYNCKADIWSIGCLVLEMLTGQHPWAELDQMQAMWKIGSKDKPTFPTDISTNAVDFLNKTLDPDPDNRPSAKELLQHPFTSASR</sequence>
<dbReference type="SUPFAM" id="SSF56112">
    <property type="entry name" value="Protein kinase-like (PK-like)"/>
    <property type="match status" value="1"/>
</dbReference>
<dbReference type="PROSITE" id="PS50011">
    <property type="entry name" value="PROTEIN_KINASE_DOM"/>
    <property type="match status" value="1"/>
</dbReference>
<dbReference type="PANTHER" id="PTHR11584">
    <property type="entry name" value="SERINE/THREONINE PROTEIN KINASE"/>
    <property type="match status" value="1"/>
</dbReference>
<evidence type="ECO:0000256" key="1">
    <source>
        <dbReference type="ARBA" id="ARBA00006529"/>
    </source>
</evidence>
<dbReference type="FunFam" id="3.30.200.20:FF:000387">
    <property type="entry name" value="Serine/threonine-protein kinase STE11"/>
    <property type="match status" value="1"/>
</dbReference>
<dbReference type="Proteomes" id="UP000030653">
    <property type="component" value="Unassembled WGS sequence"/>
</dbReference>
<dbReference type="GO" id="GO:0005524">
    <property type="term" value="F:ATP binding"/>
    <property type="evidence" value="ECO:0007669"/>
    <property type="project" value="UniProtKB-KW"/>
</dbReference>
<dbReference type="AlphaFoldDB" id="M5GB39"/>
<dbReference type="HOGENOM" id="CLU_000288_63_23_1"/>
<keyword evidence="10" id="KW-1185">Reference proteome</keyword>
<feature type="domain" description="Protein kinase" evidence="8">
    <location>
        <begin position="4"/>
        <end position="278"/>
    </location>
</feature>
<dbReference type="PIRSF" id="PIRSF000654">
    <property type="entry name" value="Integrin-linked_kinase"/>
    <property type="match status" value="1"/>
</dbReference>
<evidence type="ECO:0000256" key="7">
    <source>
        <dbReference type="SAM" id="MobiDB-lite"/>
    </source>
</evidence>
<feature type="compositionally biased region" description="Basic and acidic residues" evidence="7">
    <location>
        <begin position="259"/>
        <end position="273"/>
    </location>
</feature>
<dbReference type="GeneID" id="63692580"/>
<dbReference type="PANTHER" id="PTHR11584:SF369">
    <property type="entry name" value="MITOGEN-ACTIVATED PROTEIN KINASE KINASE KINASE 19-RELATED"/>
    <property type="match status" value="1"/>
</dbReference>
<dbReference type="InterPro" id="IPR000719">
    <property type="entry name" value="Prot_kinase_dom"/>
</dbReference>
<evidence type="ECO:0000259" key="8">
    <source>
        <dbReference type="PROSITE" id="PS50011"/>
    </source>
</evidence>
<dbReference type="RefSeq" id="XP_040632504.1">
    <property type="nucleotide sequence ID" value="XM_040777518.1"/>
</dbReference>
<gene>
    <name evidence="9" type="ORF">DACRYDRAFT_98274</name>
</gene>
<evidence type="ECO:0000256" key="5">
    <source>
        <dbReference type="ARBA" id="ARBA00022777"/>
    </source>
</evidence>
<evidence type="ECO:0000256" key="3">
    <source>
        <dbReference type="ARBA" id="ARBA00022679"/>
    </source>
</evidence>
<feature type="region of interest" description="Disordered" evidence="7">
    <location>
        <begin position="258"/>
        <end position="282"/>
    </location>
</feature>
<accession>M5GB39</accession>
<keyword evidence="3" id="KW-0808">Transferase</keyword>
<evidence type="ECO:0000256" key="6">
    <source>
        <dbReference type="ARBA" id="ARBA00022840"/>
    </source>
</evidence>
<keyword evidence="4" id="KW-0547">Nucleotide-binding</keyword>
<evidence type="ECO:0000313" key="10">
    <source>
        <dbReference type="Proteomes" id="UP000030653"/>
    </source>
</evidence>
<dbReference type="GO" id="GO:0004709">
    <property type="term" value="F:MAP kinase kinase kinase activity"/>
    <property type="evidence" value="ECO:0007669"/>
    <property type="project" value="UniProtKB-ARBA"/>
</dbReference>
<keyword evidence="2" id="KW-0723">Serine/threonine-protein kinase</keyword>
<dbReference type="Pfam" id="PF00069">
    <property type="entry name" value="Pkinase"/>
    <property type="match status" value="1"/>
</dbReference>
<dbReference type="InterPro" id="IPR011009">
    <property type="entry name" value="Kinase-like_dom_sf"/>
</dbReference>
<proteinExistence type="inferred from homology"/>
<dbReference type="OrthoDB" id="8693905at2759"/>
<name>M5GB39_DACPD</name>
<dbReference type="OMA" id="PLIKVYM"/>
<evidence type="ECO:0000313" key="9">
    <source>
        <dbReference type="EMBL" id="EJU05610.1"/>
    </source>
</evidence>
<comment type="similarity">
    <text evidence="1">Belongs to the protein kinase superfamily. STE Ser/Thr protein kinase family. MAP kinase kinase kinase subfamily.</text>
</comment>
<evidence type="ECO:0000256" key="2">
    <source>
        <dbReference type="ARBA" id="ARBA00022527"/>
    </source>
</evidence>
<keyword evidence="6" id="KW-0067">ATP-binding</keyword>
<dbReference type="STRING" id="1858805.M5GB39"/>
<keyword evidence="5 9" id="KW-0418">Kinase</keyword>
<dbReference type="EMBL" id="JH795856">
    <property type="protein sequence ID" value="EJU05610.1"/>
    <property type="molecule type" value="Genomic_DNA"/>
</dbReference>